<sequence>SLPPEVWDMVIDLLLDEPRTLIACAFVCKTWFPHCRMHLSQGVLRITSHHDVFRLSKYVRAHQAFAKRELVSICGGADRSLLHLPTFTALLAGRMPCLESLIIERGVWRNGMTDVGFFTRVASFASISRLTLNDIIFPSTSIFAQFICSFERLSELYLVNV</sequence>
<evidence type="ECO:0000313" key="2">
    <source>
        <dbReference type="Proteomes" id="UP000015241"/>
    </source>
</evidence>
<dbReference type="InParanoid" id="S8EDB4"/>
<keyword evidence="2" id="KW-1185">Reference proteome</keyword>
<dbReference type="SUPFAM" id="SSF81383">
    <property type="entry name" value="F-box domain"/>
    <property type="match status" value="1"/>
</dbReference>
<accession>S8EDB4</accession>
<dbReference type="Proteomes" id="UP000015241">
    <property type="component" value="Unassembled WGS sequence"/>
</dbReference>
<dbReference type="STRING" id="743788.S8EDB4"/>
<feature type="non-terminal residue" evidence="1">
    <location>
        <position position="1"/>
    </location>
</feature>
<gene>
    <name evidence="1" type="ORF">FOMPIDRAFT_1099718</name>
</gene>
<name>S8EDB4_FOMSC</name>
<dbReference type="InterPro" id="IPR036047">
    <property type="entry name" value="F-box-like_dom_sf"/>
</dbReference>
<evidence type="ECO:0008006" key="3">
    <source>
        <dbReference type="Google" id="ProtNLM"/>
    </source>
</evidence>
<organism evidence="1 2">
    <name type="scientific">Fomitopsis schrenkii</name>
    <name type="common">Brown rot fungus</name>
    <dbReference type="NCBI Taxonomy" id="2126942"/>
    <lineage>
        <taxon>Eukaryota</taxon>
        <taxon>Fungi</taxon>
        <taxon>Dikarya</taxon>
        <taxon>Basidiomycota</taxon>
        <taxon>Agaricomycotina</taxon>
        <taxon>Agaricomycetes</taxon>
        <taxon>Polyporales</taxon>
        <taxon>Fomitopsis</taxon>
    </lineage>
</organism>
<dbReference type="OrthoDB" id="2799907at2759"/>
<dbReference type="HOGENOM" id="CLU_1647740_0_0_1"/>
<reference evidence="1 2" key="1">
    <citation type="journal article" date="2012" name="Science">
        <title>The Paleozoic origin of enzymatic lignin decomposition reconstructed from 31 fungal genomes.</title>
        <authorList>
            <person name="Floudas D."/>
            <person name="Binder M."/>
            <person name="Riley R."/>
            <person name="Barry K."/>
            <person name="Blanchette R.A."/>
            <person name="Henrissat B."/>
            <person name="Martinez A.T."/>
            <person name="Otillar R."/>
            <person name="Spatafora J.W."/>
            <person name="Yadav J.S."/>
            <person name="Aerts A."/>
            <person name="Benoit I."/>
            <person name="Boyd A."/>
            <person name="Carlson A."/>
            <person name="Copeland A."/>
            <person name="Coutinho P.M."/>
            <person name="de Vries R.P."/>
            <person name="Ferreira P."/>
            <person name="Findley K."/>
            <person name="Foster B."/>
            <person name="Gaskell J."/>
            <person name="Glotzer D."/>
            <person name="Gorecki P."/>
            <person name="Heitman J."/>
            <person name="Hesse C."/>
            <person name="Hori C."/>
            <person name="Igarashi K."/>
            <person name="Jurgens J.A."/>
            <person name="Kallen N."/>
            <person name="Kersten P."/>
            <person name="Kohler A."/>
            <person name="Kuees U."/>
            <person name="Kumar T.K.A."/>
            <person name="Kuo A."/>
            <person name="LaButti K."/>
            <person name="Larrondo L.F."/>
            <person name="Lindquist E."/>
            <person name="Ling A."/>
            <person name="Lombard V."/>
            <person name="Lucas S."/>
            <person name="Lundell T."/>
            <person name="Martin R."/>
            <person name="McLaughlin D.J."/>
            <person name="Morgenstern I."/>
            <person name="Morin E."/>
            <person name="Murat C."/>
            <person name="Nagy L.G."/>
            <person name="Nolan M."/>
            <person name="Ohm R.A."/>
            <person name="Patyshakuliyeva A."/>
            <person name="Rokas A."/>
            <person name="Ruiz-Duenas F.J."/>
            <person name="Sabat G."/>
            <person name="Salamov A."/>
            <person name="Samejima M."/>
            <person name="Schmutz J."/>
            <person name="Slot J.C."/>
            <person name="St John F."/>
            <person name="Stenlid J."/>
            <person name="Sun H."/>
            <person name="Sun S."/>
            <person name="Syed K."/>
            <person name="Tsang A."/>
            <person name="Wiebenga A."/>
            <person name="Young D."/>
            <person name="Pisabarro A."/>
            <person name="Eastwood D.C."/>
            <person name="Martin F."/>
            <person name="Cullen D."/>
            <person name="Grigoriev I.V."/>
            <person name="Hibbett D.S."/>
        </authorList>
    </citation>
    <scope>NUCLEOTIDE SEQUENCE</scope>
    <source>
        <strain evidence="2">FP-58527</strain>
    </source>
</reference>
<evidence type="ECO:0000313" key="1">
    <source>
        <dbReference type="EMBL" id="EPT02982.1"/>
    </source>
</evidence>
<feature type="non-terminal residue" evidence="1">
    <location>
        <position position="161"/>
    </location>
</feature>
<dbReference type="AlphaFoldDB" id="S8EDB4"/>
<dbReference type="EMBL" id="KE504132">
    <property type="protein sequence ID" value="EPT02982.1"/>
    <property type="molecule type" value="Genomic_DNA"/>
</dbReference>
<protein>
    <recommendedName>
        <fullName evidence="3">F-box domain-containing protein</fullName>
    </recommendedName>
</protein>
<proteinExistence type="predicted"/>